<evidence type="ECO:0000259" key="5">
    <source>
        <dbReference type="SMART" id="SM00093"/>
    </source>
</evidence>
<dbReference type="Pfam" id="PF00079">
    <property type="entry name" value="Serpin"/>
    <property type="match status" value="1"/>
</dbReference>
<keyword evidence="2" id="KW-0646">Protease inhibitor</keyword>
<dbReference type="Gene3D" id="2.30.39.10">
    <property type="entry name" value="Alpha-1-antitrypsin, domain 1"/>
    <property type="match status" value="1"/>
</dbReference>
<feature type="domain" description="Serpin" evidence="5">
    <location>
        <begin position="31"/>
        <end position="347"/>
    </location>
</feature>
<dbReference type="GO" id="GO:0004867">
    <property type="term" value="F:serine-type endopeptidase inhibitor activity"/>
    <property type="evidence" value="ECO:0007669"/>
    <property type="project" value="UniProtKB-KW"/>
</dbReference>
<protein>
    <recommendedName>
        <fullName evidence="5">Serpin domain-containing protein</fullName>
    </recommendedName>
</protein>
<evidence type="ECO:0000313" key="6">
    <source>
        <dbReference type="EMBL" id="KAJ9594339.1"/>
    </source>
</evidence>
<dbReference type="Proteomes" id="UP001233999">
    <property type="component" value="Unassembled WGS sequence"/>
</dbReference>
<reference evidence="6" key="2">
    <citation type="submission" date="2023-05" db="EMBL/GenBank/DDBJ databases">
        <authorList>
            <person name="Fouks B."/>
        </authorList>
    </citation>
    <scope>NUCLEOTIDE SEQUENCE</scope>
    <source>
        <strain evidence="6">Stay&amp;Tobe</strain>
        <tissue evidence="6">Testes</tissue>
    </source>
</reference>
<evidence type="ECO:0000256" key="1">
    <source>
        <dbReference type="ARBA" id="ARBA00009500"/>
    </source>
</evidence>
<dbReference type="InterPro" id="IPR000215">
    <property type="entry name" value="Serpin_fam"/>
</dbReference>
<dbReference type="PANTHER" id="PTHR11461:SF211">
    <property type="entry name" value="GH10112P-RELATED"/>
    <property type="match status" value="1"/>
</dbReference>
<evidence type="ECO:0000256" key="2">
    <source>
        <dbReference type="ARBA" id="ARBA00022690"/>
    </source>
</evidence>
<dbReference type="InterPro" id="IPR042178">
    <property type="entry name" value="Serpin_sf_1"/>
</dbReference>
<keyword evidence="7" id="KW-1185">Reference proteome</keyword>
<evidence type="ECO:0000256" key="3">
    <source>
        <dbReference type="ARBA" id="ARBA00022900"/>
    </source>
</evidence>
<reference evidence="6" key="1">
    <citation type="journal article" date="2023" name="IScience">
        <title>Live-bearing cockroach genome reveals convergent evolutionary mechanisms linked to viviparity in insects and beyond.</title>
        <authorList>
            <person name="Fouks B."/>
            <person name="Harrison M.C."/>
            <person name="Mikhailova A.A."/>
            <person name="Marchal E."/>
            <person name="English S."/>
            <person name="Carruthers M."/>
            <person name="Jennings E.C."/>
            <person name="Chiamaka E.L."/>
            <person name="Frigard R.A."/>
            <person name="Pippel M."/>
            <person name="Attardo G.M."/>
            <person name="Benoit J.B."/>
            <person name="Bornberg-Bauer E."/>
            <person name="Tobe S.S."/>
        </authorList>
    </citation>
    <scope>NUCLEOTIDE SEQUENCE</scope>
    <source>
        <strain evidence="6">Stay&amp;Tobe</strain>
    </source>
</reference>
<dbReference type="SUPFAM" id="SSF56574">
    <property type="entry name" value="Serpins"/>
    <property type="match status" value="1"/>
</dbReference>
<proteinExistence type="inferred from homology"/>
<evidence type="ECO:0000256" key="4">
    <source>
        <dbReference type="RuleBase" id="RU000411"/>
    </source>
</evidence>
<dbReference type="EMBL" id="JASPKZ010003051">
    <property type="protein sequence ID" value="KAJ9594339.1"/>
    <property type="molecule type" value="Genomic_DNA"/>
</dbReference>
<evidence type="ECO:0000313" key="7">
    <source>
        <dbReference type="Proteomes" id="UP001233999"/>
    </source>
</evidence>
<dbReference type="SMART" id="SM00093">
    <property type="entry name" value="SERPIN"/>
    <property type="match status" value="1"/>
</dbReference>
<dbReference type="CDD" id="cd19601">
    <property type="entry name" value="serpin42Da-like"/>
    <property type="match status" value="1"/>
</dbReference>
<comment type="caution">
    <text evidence="6">The sequence shown here is derived from an EMBL/GenBank/DDBJ whole genome shotgun (WGS) entry which is preliminary data.</text>
</comment>
<dbReference type="InterPro" id="IPR042185">
    <property type="entry name" value="Serpin_sf_2"/>
</dbReference>
<sequence length="347" mass="39204">VILLANVLVAFASDEDTVTTKMSEATNEFSINLAKKIFSEENKNVVTSPVSVSTLLALVLQGASGEVKKELETVLHCEAGQMREEYRKLLQNIKNSKDNATVEFANAMFVKNDVNLKETFKNIARNDFLSESISVNFDNPSNAANIMNSWAESHTHGKIKNIISEDMINSDTEMFLTNAIYFKSYWENSFPTKSTKNQTFHSRNQGKVTVPMMFQERHMCVGNIPELDARWVNIPYKGNRYSFLVVMPTEINGFDNLETRFNFQHFLNIINTKGIKKPKVHLYLPKFKVSSNLDKLQTTLAQMGLHETLSKGTISEMSERPITVSDVIQKAVIEIDEKGSEAAAENR</sequence>
<dbReference type="InterPro" id="IPR023796">
    <property type="entry name" value="Serpin_dom"/>
</dbReference>
<keyword evidence="3" id="KW-0722">Serine protease inhibitor</keyword>
<gene>
    <name evidence="6" type="ORF">L9F63_014215</name>
</gene>
<dbReference type="GO" id="GO:0005615">
    <property type="term" value="C:extracellular space"/>
    <property type="evidence" value="ECO:0007669"/>
    <property type="project" value="InterPro"/>
</dbReference>
<accession>A0AAD8A8D3</accession>
<dbReference type="AlphaFoldDB" id="A0AAD8A8D3"/>
<comment type="similarity">
    <text evidence="1 4">Belongs to the serpin family.</text>
</comment>
<dbReference type="Gene3D" id="3.30.497.10">
    <property type="entry name" value="Antithrombin, subunit I, domain 2"/>
    <property type="match status" value="1"/>
</dbReference>
<organism evidence="6 7">
    <name type="scientific">Diploptera punctata</name>
    <name type="common">Pacific beetle cockroach</name>
    <dbReference type="NCBI Taxonomy" id="6984"/>
    <lineage>
        <taxon>Eukaryota</taxon>
        <taxon>Metazoa</taxon>
        <taxon>Ecdysozoa</taxon>
        <taxon>Arthropoda</taxon>
        <taxon>Hexapoda</taxon>
        <taxon>Insecta</taxon>
        <taxon>Pterygota</taxon>
        <taxon>Neoptera</taxon>
        <taxon>Polyneoptera</taxon>
        <taxon>Dictyoptera</taxon>
        <taxon>Blattodea</taxon>
        <taxon>Blaberoidea</taxon>
        <taxon>Blaberidae</taxon>
        <taxon>Diplopterinae</taxon>
        <taxon>Diploptera</taxon>
    </lineage>
</organism>
<dbReference type="PANTHER" id="PTHR11461">
    <property type="entry name" value="SERINE PROTEASE INHIBITOR, SERPIN"/>
    <property type="match status" value="1"/>
</dbReference>
<name>A0AAD8A8D3_DIPPU</name>
<dbReference type="InterPro" id="IPR036186">
    <property type="entry name" value="Serpin_sf"/>
</dbReference>
<feature type="non-terminal residue" evidence="6">
    <location>
        <position position="1"/>
    </location>
</feature>